<dbReference type="Gramene" id="ERN14141">
    <property type="protein sequence ID" value="ERN14141"/>
    <property type="gene ID" value="AMTR_s00021p00249660"/>
</dbReference>
<keyword evidence="3" id="KW-1185">Reference proteome</keyword>
<evidence type="ECO:0000256" key="1">
    <source>
        <dbReference type="SAM" id="MobiDB-lite"/>
    </source>
</evidence>
<organism evidence="2 3">
    <name type="scientific">Amborella trichopoda</name>
    <dbReference type="NCBI Taxonomy" id="13333"/>
    <lineage>
        <taxon>Eukaryota</taxon>
        <taxon>Viridiplantae</taxon>
        <taxon>Streptophyta</taxon>
        <taxon>Embryophyta</taxon>
        <taxon>Tracheophyta</taxon>
        <taxon>Spermatophyta</taxon>
        <taxon>Magnoliopsida</taxon>
        <taxon>Amborellales</taxon>
        <taxon>Amborellaceae</taxon>
        <taxon>Amborella</taxon>
    </lineage>
</organism>
<accession>W1Q0T9</accession>
<protein>
    <submittedName>
        <fullName evidence="2">Uncharacterized protein</fullName>
    </submittedName>
</protein>
<dbReference type="HOGENOM" id="CLU_3144709_0_0_1"/>
<sequence>MAQDAKLSSQFNVSLPPSNTSVGGKASLQPKRTSLSEKEIEAIMCLWFN</sequence>
<feature type="compositionally biased region" description="Polar residues" evidence="1">
    <location>
        <begin position="1"/>
        <end position="22"/>
    </location>
</feature>
<evidence type="ECO:0000313" key="2">
    <source>
        <dbReference type="EMBL" id="ERN14141.1"/>
    </source>
</evidence>
<dbReference type="EMBL" id="KI392560">
    <property type="protein sequence ID" value="ERN14141.1"/>
    <property type="molecule type" value="Genomic_DNA"/>
</dbReference>
<dbReference type="Proteomes" id="UP000017836">
    <property type="component" value="Unassembled WGS sequence"/>
</dbReference>
<reference evidence="3" key="1">
    <citation type="journal article" date="2013" name="Science">
        <title>The Amborella genome and the evolution of flowering plants.</title>
        <authorList>
            <consortium name="Amborella Genome Project"/>
        </authorList>
    </citation>
    <scope>NUCLEOTIDE SEQUENCE [LARGE SCALE GENOMIC DNA]</scope>
</reference>
<dbReference type="PANTHER" id="PTHR35751:SF3">
    <property type="entry name" value="OS06G0530200 PROTEIN"/>
    <property type="match status" value="1"/>
</dbReference>
<gene>
    <name evidence="2" type="ORF">AMTR_s00021p00249660</name>
</gene>
<dbReference type="AlphaFoldDB" id="W1Q0T9"/>
<dbReference type="PANTHER" id="PTHR35751">
    <property type="match status" value="1"/>
</dbReference>
<feature type="region of interest" description="Disordered" evidence="1">
    <location>
        <begin position="1"/>
        <end position="31"/>
    </location>
</feature>
<name>W1Q0T9_AMBTC</name>
<proteinExistence type="predicted"/>
<evidence type="ECO:0000313" key="3">
    <source>
        <dbReference type="Proteomes" id="UP000017836"/>
    </source>
</evidence>